<keyword evidence="1" id="KW-0472">Membrane</keyword>
<name>A0A917T556_9ACTN</name>
<protein>
    <recommendedName>
        <fullName evidence="5">DUF2142 domain-containing protein</fullName>
    </recommendedName>
</protein>
<feature type="transmembrane region" description="Helical" evidence="1">
    <location>
        <begin position="303"/>
        <end position="325"/>
    </location>
</feature>
<feature type="chain" id="PRO_5038823068" description="DUF2142 domain-containing protein" evidence="2">
    <location>
        <begin position="17"/>
        <end position="476"/>
    </location>
</feature>
<evidence type="ECO:0000256" key="1">
    <source>
        <dbReference type="SAM" id="Phobius"/>
    </source>
</evidence>
<dbReference type="InterPro" id="IPR018674">
    <property type="entry name" value="DUF2142_membrane"/>
</dbReference>
<feature type="transmembrane region" description="Helical" evidence="1">
    <location>
        <begin position="391"/>
        <end position="412"/>
    </location>
</feature>
<feature type="signal peptide" evidence="2">
    <location>
        <begin position="1"/>
        <end position="16"/>
    </location>
</feature>
<gene>
    <name evidence="3" type="ORF">GCM10007977_010000</name>
</gene>
<comment type="caution">
    <text evidence="3">The sequence shown here is derived from an EMBL/GenBank/DDBJ whole genome shotgun (WGS) entry which is preliminary data.</text>
</comment>
<proteinExistence type="predicted"/>
<feature type="transmembrane region" description="Helical" evidence="1">
    <location>
        <begin position="210"/>
        <end position="226"/>
    </location>
</feature>
<organism evidence="3 4">
    <name type="scientific">Dactylosporangium sucinum</name>
    <dbReference type="NCBI Taxonomy" id="1424081"/>
    <lineage>
        <taxon>Bacteria</taxon>
        <taxon>Bacillati</taxon>
        <taxon>Actinomycetota</taxon>
        <taxon>Actinomycetes</taxon>
        <taxon>Micromonosporales</taxon>
        <taxon>Micromonosporaceae</taxon>
        <taxon>Dactylosporangium</taxon>
    </lineage>
</organism>
<evidence type="ECO:0000256" key="2">
    <source>
        <dbReference type="SAM" id="SignalP"/>
    </source>
</evidence>
<dbReference type="Pfam" id="PF09913">
    <property type="entry name" value="DUF2142"/>
    <property type="match status" value="1"/>
</dbReference>
<evidence type="ECO:0000313" key="3">
    <source>
        <dbReference type="EMBL" id="GGM10890.1"/>
    </source>
</evidence>
<feature type="transmembrane region" description="Helical" evidence="1">
    <location>
        <begin position="359"/>
        <end position="379"/>
    </location>
</feature>
<dbReference type="AlphaFoldDB" id="A0A917T556"/>
<evidence type="ECO:0000313" key="4">
    <source>
        <dbReference type="Proteomes" id="UP000642070"/>
    </source>
</evidence>
<keyword evidence="1" id="KW-1133">Transmembrane helix</keyword>
<dbReference type="EMBL" id="BMPI01000004">
    <property type="protein sequence ID" value="GGM10890.1"/>
    <property type="molecule type" value="Genomic_DNA"/>
</dbReference>
<dbReference type="Proteomes" id="UP000642070">
    <property type="component" value="Unassembled WGS sequence"/>
</dbReference>
<reference evidence="3" key="2">
    <citation type="submission" date="2020-09" db="EMBL/GenBank/DDBJ databases">
        <authorList>
            <person name="Sun Q."/>
            <person name="Ohkuma M."/>
        </authorList>
    </citation>
    <scope>NUCLEOTIDE SEQUENCE</scope>
    <source>
        <strain evidence="3">JCM 19831</strain>
    </source>
</reference>
<feature type="transmembrane region" description="Helical" evidence="1">
    <location>
        <begin position="332"/>
        <end position="353"/>
    </location>
</feature>
<feature type="transmembrane region" description="Helical" evidence="1">
    <location>
        <begin position="128"/>
        <end position="146"/>
    </location>
</feature>
<keyword evidence="4" id="KW-1185">Reference proteome</keyword>
<accession>A0A917T556</accession>
<keyword evidence="1" id="KW-0812">Transmembrane</keyword>
<keyword evidence="2" id="KW-0732">Signal</keyword>
<sequence length="476" mass="50232">MAFAAFFLLGSAWALALPVNGTYDEKQHLVRAYAVWSGQWLPEGRAVDASGIETNAFTGPRSLLPENADCTWIDKPTYRPASCLVTTSDRTETLVPSAAARYSPVYYALVGLPLRISPDGTGLILSRLLSAALTALLLAAAVGLAVRAGNRLLAAAIVLAATPMALNLAGSINPNGLEIAAGVLLFVALLTRAYAPAGVAAALLLTVRDLGPVFTVGVLAVSLFVSRTSPRALLRRSFLVPAALGAAFAVFWIAVAARSSDLETTRTIPPTTSGAILRDIADNRAEFWVRQVVGQFNYGETTVSIGMIALWYLLVAALVLPALWFGDRRLRLGIVATAAACVVLLVAMELYFAPKVGHFAHGRYIMPLGVGVVLLAAFAERYTAWLTDRGWLGRVVLAGVALTVPMDLYALARVMTRFQHGISHGLDPLGGTWHPAAGSVVPLLCCAVGGVLLGVIVTRSSVRPTAQHSTANTLSN</sequence>
<feature type="transmembrane region" description="Helical" evidence="1">
    <location>
        <begin position="432"/>
        <end position="457"/>
    </location>
</feature>
<reference evidence="3" key="1">
    <citation type="journal article" date="2014" name="Int. J. Syst. Evol. Microbiol.">
        <title>Complete genome sequence of Corynebacterium casei LMG S-19264T (=DSM 44701T), isolated from a smear-ripened cheese.</title>
        <authorList>
            <consortium name="US DOE Joint Genome Institute (JGI-PGF)"/>
            <person name="Walter F."/>
            <person name="Albersmeier A."/>
            <person name="Kalinowski J."/>
            <person name="Ruckert C."/>
        </authorList>
    </citation>
    <scope>NUCLEOTIDE SEQUENCE</scope>
    <source>
        <strain evidence="3">JCM 19831</strain>
    </source>
</reference>
<feature type="transmembrane region" description="Helical" evidence="1">
    <location>
        <begin position="238"/>
        <end position="257"/>
    </location>
</feature>
<evidence type="ECO:0008006" key="5">
    <source>
        <dbReference type="Google" id="ProtNLM"/>
    </source>
</evidence>